<dbReference type="PROSITE" id="PS00107">
    <property type="entry name" value="PROTEIN_KINASE_ATP"/>
    <property type="match status" value="1"/>
</dbReference>
<dbReference type="FunFam" id="1.10.510.10:FF:000284">
    <property type="entry name" value="Putative receptor-like serine/threonine-protein kinase"/>
    <property type="match status" value="1"/>
</dbReference>
<keyword evidence="3" id="KW-0418">Kinase</keyword>
<sequence length="700" mass="76867">MSFTGDLPSSESEDADGGRTVLVGVKLDAPSRELLTWALVKVAHPGDHVIALHVLNSSTEGTSSLISLVKTFDSVLSVYQGFCNLKQVDLKLKVCRGSKVRKVLVKEAQLCGEATVVLGTSKTHRRIRSSASVAKYCARKLSKYFTVFGVDNGKILFQRVAAATNSNKPRGRANFDGGHCLEKSSLVCSSCAPDAGLPENCGTQSTEELSGDGDEDNSLALVPYRSSEANTDSGYVVIQDSTELKSRWSTLRRVFRPKRQYVEKSVKRTSVLHWLLRLPSWDSLAVVDPDQRRSNSDQDDDYCSSLDEESGAIVPFGSAAVCPPLSPFNGFGCLPNELLGLREKYSSSCRLFTYQELLSATSNFIPENMVGKGGSSHVYKGCLSDGKELAVKILKPSQDVLKEFVQEIEIITTLHHKNIISLFGFCFEDNNLLLVYDFLSRGSLEENLYGNKKGGKAFGWQERYNVAMGVAEALDYLHNGCVEPVIHRDVKSSNILLSMDFEAQLSDFGLASWSLATSNITCTDVAGTFGYLAPEYFMHGKVSDKIDVYAFGVVILELLSGRKPIDSTHPKGQGSLVMWAKPILDSGKVSQLLDPSLGSDYDHDQIERMAFAATLCIRREPRLRPQISLVLKLLQGDEEVMRLAKQQLCTSEVDALDDGEAFSTNIQSHLNVALLDIEDELLSIGSSEQSVLLDDYLQAR</sequence>
<dbReference type="SMART" id="SM00220">
    <property type="entry name" value="S_TKc"/>
    <property type="match status" value="1"/>
</dbReference>
<dbReference type="EMBL" id="CM031812">
    <property type="protein sequence ID" value="KAG6657291.1"/>
    <property type="molecule type" value="Genomic_DNA"/>
</dbReference>
<accession>A0A8T1QTF7</accession>
<organism evidence="7 9">
    <name type="scientific">Carya illinoinensis</name>
    <name type="common">Pecan</name>
    <dbReference type="NCBI Taxonomy" id="32201"/>
    <lineage>
        <taxon>Eukaryota</taxon>
        <taxon>Viridiplantae</taxon>
        <taxon>Streptophyta</taxon>
        <taxon>Embryophyta</taxon>
        <taxon>Tracheophyta</taxon>
        <taxon>Spermatophyta</taxon>
        <taxon>Magnoliopsida</taxon>
        <taxon>eudicotyledons</taxon>
        <taxon>Gunneridae</taxon>
        <taxon>Pentapetalae</taxon>
        <taxon>rosids</taxon>
        <taxon>fabids</taxon>
        <taxon>Fagales</taxon>
        <taxon>Juglandaceae</taxon>
        <taxon>Carya</taxon>
    </lineage>
</organism>
<evidence type="ECO:0000259" key="6">
    <source>
        <dbReference type="PROSITE" id="PS50011"/>
    </source>
</evidence>
<dbReference type="InterPro" id="IPR017441">
    <property type="entry name" value="Protein_kinase_ATP_BS"/>
</dbReference>
<evidence type="ECO:0000256" key="2">
    <source>
        <dbReference type="ARBA" id="ARBA00022741"/>
    </source>
</evidence>
<dbReference type="GO" id="GO:0004672">
    <property type="term" value="F:protein kinase activity"/>
    <property type="evidence" value="ECO:0007669"/>
    <property type="project" value="InterPro"/>
</dbReference>
<dbReference type="EMBL" id="CM031828">
    <property type="protein sequence ID" value="KAG6717082.1"/>
    <property type="molecule type" value="Genomic_DNA"/>
</dbReference>
<feature type="domain" description="Protein kinase" evidence="6">
    <location>
        <begin position="364"/>
        <end position="641"/>
    </location>
</feature>
<dbReference type="PROSITE" id="PS00108">
    <property type="entry name" value="PROTEIN_KINASE_ST"/>
    <property type="match status" value="1"/>
</dbReference>
<gene>
    <name evidence="7" type="ORF">CIPAW_04G080000</name>
    <name evidence="8" type="ORF">I3842_04G079900</name>
</gene>
<evidence type="ECO:0000256" key="3">
    <source>
        <dbReference type="ARBA" id="ARBA00022777"/>
    </source>
</evidence>
<dbReference type="PANTHER" id="PTHR47987:SF5">
    <property type="entry name" value="PROTEIN KINASE DOMAIN-CONTAINING PROTEIN"/>
    <property type="match status" value="1"/>
</dbReference>
<evidence type="ECO:0000256" key="4">
    <source>
        <dbReference type="ARBA" id="ARBA00022840"/>
    </source>
</evidence>
<name>A0A8T1QTF7_CARIL</name>
<reference evidence="7" key="1">
    <citation type="submission" date="2020-12" db="EMBL/GenBank/DDBJ databases">
        <title>WGS assembly of Carya illinoinensis cv. Pawnee.</title>
        <authorList>
            <person name="Platts A."/>
            <person name="Shu S."/>
            <person name="Wright S."/>
            <person name="Barry K."/>
            <person name="Edger P."/>
            <person name="Pires J.C."/>
            <person name="Schmutz J."/>
        </authorList>
    </citation>
    <scope>NUCLEOTIDE SEQUENCE</scope>
    <source>
        <tissue evidence="7">Leaf</tissue>
    </source>
</reference>
<keyword evidence="4 5" id="KW-0067">ATP-binding</keyword>
<keyword evidence="2 5" id="KW-0547">Nucleotide-binding</keyword>
<dbReference type="Proteomes" id="UP000811246">
    <property type="component" value="Chromosome 4"/>
</dbReference>
<keyword evidence="1" id="KW-0808">Transferase</keyword>
<protein>
    <recommendedName>
        <fullName evidence="6">Protein kinase domain-containing protein</fullName>
    </recommendedName>
</protein>
<keyword evidence="9" id="KW-1185">Reference proteome</keyword>
<dbReference type="FunFam" id="3.30.200.20:FF:000268">
    <property type="entry name" value="probable receptor-like serine/threonine-protein kinase At5g57670"/>
    <property type="match status" value="1"/>
</dbReference>
<dbReference type="InterPro" id="IPR046958">
    <property type="entry name" value="RBK1/2/STUNTED"/>
</dbReference>
<dbReference type="Pfam" id="PF00069">
    <property type="entry name" value="Pkinase"/>
    <property type="match status" value="1"/>
</dbReference>
<dbReference type="InterPro" id="IPR000719">
    <property type="entry name" value="Prot_kinase_dom"/>
</dbReference>
<dbReference type="InterPro" id="IPR008271">
    <property type="entry name" value="Ser/Thr_kinase_AS"/>
</dbReference>
<evidence type="ECO:0000256" key="1">
    <source>
        <dbReference type="ARBA" id="ARBA00022679"/>
    </source>
</evidence>
<evidence type="ECO:0000313" key="9">
    <source>
        <dbReference type="Proteomes" id="UP000811609"/>
    </source>
</evidence>
<evidence type="ECO:0000256" key="5">
    <source>
        <dbReference type="PROSITE-ProRule" id="PRU10141"/>
    </source>
</evidence>
<dbReference type="PROSITE" id="PS50011">
    <property type="entry name" value="PROTEIN_KINASE_DOM"/>
    <property type="match status" value="1"/>
</dbReference>
<dbReference type="PANTHER" id="PTHR47987">
    <property type="entry name" value="OS08G0249100 PROTEIN"/>
    <property type="match status" value="1"/>
</dbReference>
<feature type="binding site" evidence="5">
    <location>
        <position position="392"/>
    </location>
    <ligand>
        <name>ATP</name>
        <dbReference type="ChEBI" id="CHEBI:30616"/>
    </ligand>
</feature>
<dbReference type="Proteomes" id="UP000811609">
    <property type="component" value="Chromosome 4"/>
</dbReference>
<dbReference type="CDD" id="cd00293">
    <property type="entry name" value="USP-like"/>
    <property type="match status" value="1"/>
</dbReference>
<dbReference type="Pfam" id="PF00582">
    <property type="entry name" value="Usp"/>
    <property type="match status" value="1"/>
</dbReference>
<dbReference type="InterPro" id="IPR006016">
    <property type="entry name" value="UspA"/>
</dbReference>
<reference evidence="8" key="2">
    <citation type="submission" date="2021-01" db="EMBL/GenBank/DDBJ databases">
        <authorList>
            <person name="Lovell J.T."/>
            <person name="Bentley N."/>
            <person name="Bhattarai G."/>
            <person name="Jenkins J.W."/>
            <person name="Sreedasyam A."/>
            <person name="Alarcon Y."/>
            <person name="Bock C."/>
            <person name="Boston L."/>
            <person name="Carlson J."/>
            <person name="Cervantes K."/>
            <person name="Clermont K."/>
            <person name="Krom N."/>
            <person name="Kubenka K."/>
            <person name="Mamidi S."/>
            <person name="Mattison C."/>
            <person name="Monteros M."/>
            <person name="Pisani C."/>
            <person name="Plott C."/>
            <person name="Rajasekar S."/>
            <person name="Rhein H.S."/>
            <person name="Rohla C."/>
            <person name="Song M."/>
            <person name="Hilaire R.S."/>
            <person name="Shu S."/>
            <person name="Wells L."/>
            <person name="Wang X."/>
            <person name="Webber J."/>
            <person name="Heerema R.J."/>
            <person name="Klein P."/>
            <person name="Conner P."/>
            <person name="Grauke L."/>
            <person name="Grimwood J."/>
            <person name="Schmutz J."/>
            <person name="Randall J.J."/>
        </authorList>
    </citation>
    <scope>NUCLEOTIDE SEQUENCE</scope>
    <source>
        <tissue evidence="8">Leaf</tissue>
    </source>
</reference>
<dbReference type="AlphaFoldDB" id="A0A8T1QTF7"/>
<evidence type="ECO:0000313" key="8">
    <source>
        <dbReference type="EMBL" id="KAG6717082.1"/>
    </source>
</evidence>
<dbReference type="GO" id="GO:0005524">
    <property type="term" value="F:ATP binding"/>
    <property type="evidence" value="ECO:0007669"/>
    <property type="project" value="UniProtKB-UniRule"/>
</dbReference>
<comment type="caution">
    <text evidence="7">The sequence shown here is derived from an EMBL/GenBank/DDBJ whole genome shotgun (WGS) entry which is preliminary data.</text>
</comment>
<proteinExistence type="predicted"/>
<dbReference type="FunFam" id="3.40.50.620:FF:000177">
    <property type="entry name" value="probable receptor-like serine/threonine-protein kinase At5g57670"/>
    <property type="match status" value="1"/>
</dbReference>
<evidence type="ECO:0000313" key="7">
    <source>
        <dbReference type="EMBL" id="KAG6657291.1"/>
    </source>
</evidence>